<feature type="compositionally biased region" description="Basic and acidic residues" evidence="1">
    <location>
        <begin position="120"/>
        <end position="139"/>
    </location>
</feature>
<dbReference type="AlphaFoldDB" id="A0AAQ3JS82"/>
<proteinExistence type="predicted"/>
<evidence type="ECO:0008006" key="5">
    <source>
        <dbReference type="Google" id="ProtNLM"/>
    </source>
</evidence>
<protein>
    <recommendedName>
        <fullName evidence="5">Transmembrane protein</fullName>
    </recommendedName>
</protein>
<keyword evidence="4" id="KW-1185">Reference proteome</keyword>
<dbReference type="Proteomes" id="UP001327560">
    <property type="component" value="Chromosome 1"/>
</dbReference>
<evidence type="ECO:0000256" key="1">
    <source>
        <dbReference type="SAM" id="MobiDB-lite"/>
    </source>
</evidence>
<feature type="transmembrane region" description="Helical" evidence="2">
    <location>
        <begin position="12"/>
        <end position="32"/>
    </location>
</feature>
<organism evidence="3 4">
    <name type="scientific">Canna indica</name>
    <name type="common">Indian-shot</name>
    <dbReference type="NCBI Taxonomy" id="4628"/>
    <lineage>
        <taxon>Eukaryota</taxon>
        <taxon>Viridiplantae</taxon>
        <taxon>Streptophyta</taxon>
        <taxon>Embryophyta</taxon>
        <taxon>Tracheophyta</taxon>
        <taxon>Spermatophyta</taxon>
        <taxon>Magnoliopsida</taxon>
        <taxon>Liliopsida</taxon>
        <taxon>Zingiberales</taxon>
        <taxon>Cannaceae</taxon>
        <taxon>Canna</taxon>
    </lineage>
</organism>
<evidence type="ECO:0000256" key="2">
    <source>
        <dbReference type="SAM" id="Phobius"/>
    </source>
</evidence>
<feature type="region of interest" description="Disordered" evidence="1">
    <location>
        <begin position="84"/>
        <end position="145"/>
    </location>
</feature>
<accession>A0AAQ3JS82</accession>
<evidence type="ECO:0000313" key="4">
    <source>
        <dbReference type="Proteomes" id="UP001327560"/>
    </source>
</evidence>
<keyword evidence="2" id="KW-0472">Membrane</keyword>
<dbReference type="EMBL" id="CP136890">
    <property type="protein sequence ID" value="WOK94921.1"/>
    <property type="molecule type" value="Genomic_DNA"/>
</dbReference>
<sequence>MESQQGWKMRFSFKNATILVCFLNLIAVLFLLQGFFAPPKRRAPGGHQIDPTQLRYILESQEIRRAMEPLELIKRIKEIEQEAYAEPERETQQVPTQTAAVDLSKRLKDRAMNDASSQKALEEWRKRKMERARQREIEKNGTTTS</sequence>
<feature type="compositionally biased region" description="Basic and acidic residues" evidence="1">
    <location>
        <begin position="103"/>
        <end position="112"/>
    </location>
</feature>
<dbReference type="PANTHER" id="PTHR33344:SF7">
    <property type="entry name" value="TRANSMEMBRANE PROTEIN"/>
    <property type="match status" value="1"/>
</dbReference>
<dbReference type="PANTHER" id="PTHR33344">
    <property type="entry name" value="OS02G0761600 PROTEIN"/>
    <property type="match status" value="1"/>
</dbReference>
<keyword evidence="2" id="KW-1133">Transmembrane helix</keyword>
<reference evidence="3 4" key="1">
    <citation type="submission" date="2023-10" db="EMBL/GenBank/DDBJ databases">
        <title>Chromosome-scale genome assembly provides insights into flower coloration mechanisms of Canna indica.</title>
        <authorList>
            <person name="Li C."/>
        </authorList>
    </citation>
    <scope>NUCLEOTIDE SEQUENCE [LARGE SCALE GENOMIC DNA]</scope>
    <source>
        <tissue evidence="3">Flower</tissue>
    </source>
</reference>
<keyword evidence="2" id="KW-0812">Transmembrane</keyword>
<evidence type="ECO:0000313" key="3">
    <source>
        <dbReference type="EMBL" id="WOK94921.1"/>
    </source>
</evidence>
<name>A0AAQ3JS82_9LILI</name>
<gene>
    <name evidence="3" type="ORF">Cni_G03626</name>
</gene>